<proteinExistence type="predicted"/>
<feature type="compositionally biased region" description="Basic and acidic residues" evidence="1">
    <location>
        <begin position="20"/>
        <end position="33"/>
    </location>
</feature>
<accession>A0A8S4QMW3</accession>
<dbReference type="Proteomes" id="UP000838756">
    <property type="component" value="Unassembled WGS sequence"/>
</dbReference>
<feature type="region of interest" description="Disordered" evidence="1">
    <location>
        <begin position="1"/>
        <end position="63"/>
    </location>
</feature>
<protein>
    <submittedName>
        <fullName evidence="2">Jg12410 protein</fullName>
    </submittedName>
</protein>
<evidence type="ECO:0000313" key="2">
    <source>
        <dbReference type="EMBL" id="CAH2216014.1"/>
    </source>
</evidence>
<organism evidence="2 3">
    <name type="scientific">Pararge aegeria aegeria</name>
    <dbReference type="NCBI Taxonomy" id="348720"/>
    <lineage>
        <taxon>Eukaryota</taxon>
        <taxon>Metazoa</taxon>
        <taxon>Ecdysozoa</taxon>
        <taxon>Arthropoda</taxon>
        <taxon>Hexapoda</taxon>
        <taxon>Insecta</taxon>
        <taxon>Pterygota</taxon>
        <taxon>Neoptera</taxon>
        <taxon>Endopterygota</taxon>
        <taxon>Lepidoptera</taxon>
        <taxon>Glossata</taxon>
        <taxon>Ditrysia</taxon>
        <taxon>Papilionoidea</taxon>
        <taxon>Nymphalidae</taxon>
        <taxon>Satyrinae</taxon>
        <taxon>Satyrini</taxon>
        <taxon>Parargina</taxon>
        <taxon>Pararge</taxon>
    </lineage>
</organism>
<keyword evidence="3" id="KW-1185">Reference proteome</keyword>
<name>A0A8S4QMW3_9NEOP</name>
<evidence type="ECO:0000313" key="3">
    <source>
        <dbReference type="Proteomes" id="UP000838756"/>
    </source>
</evidence>
<gene>
    <name evidence="2" type="primary">jg12410</name>
    <name evidence="2" type="ORF">PAEG_LOCUS4092</name>
</gene>
<dbReference type="EMBL" id="CAKXAJ010013688">
    <property type="protein sequence ID" value="CAH2216014.1"/>
    <property type="molecule type" value="Genomic_DNA"/>
</dbReference>
<sequence length="91" mass="10120">DETFPELQAAGEGAPGVEGPEDRPSSLDTEERGGAAFPKAFDRDLVTPTPIHQQTTEERRKSLLDHHWAIPSKDRMSIDQGSEVSDYFYGF</sequence>
<comment type="caution">
    <text evidence="2">The sequence shown here is derived from an EMBL/GenBank/DDBJ whole genome shotgun (WGS) entry which is preliminary data.</text>
</comment>
<dbReference type="OrthoDB" id="26679at2759"/>
<evidence type="ECO:0000256" key="1">
    <source>
        <dbReference type="SAM" id="MobiDB-lite"/>
    </source>
</evidence>
<feature type="non-terminal residue" evidence="2">
    <location>
        <position position="1"/>
    </location>
</feature>
<dbReference type="AlphaFoldDB" id="A0A8S4QMW3"/>
<feature type="compositionally biased region" description="Low complexity" evidence="1">
    <location>
        <begin position="9"/>
        <end position="18"/>
    </location>
</feature>
<reference evidence="2" key="1">
    <citation type="submission" date="2022-03" db="EMBL/GenBank/DDBJ databases">
        <authorList>
            <person name="Lindestad O."/>
        </authorList>
    </citation>
    <scope>NUCLEOTIDE SEQUENCE</scope>
</reference>